<dbReference type="InterPro" id="IPR030854">
    <property type="entry name" value="RNase_J_bac"/>
</dbReference>
<dbReference type="NCBIfam" id="TIGR00649">
    <property type="entry name" value="MG423"/>
    <property type="match status" value="1"/>
</dbReference>
<dbReference type="SUPFAM" id="SSF56281">
    <property type="entry name" value="Metallo-hydrolase/oxidoreductase"/>
    <property type="match status" value="1"/>
</dbReference>
<keyword evidence="7 13" id="KW-0862">Zinc</keyword>
<proteinExistence type="inferred from homology"/>
<feature type="binding site" evidence="13">
    <location>
        <position position="94"/>
    </location>
    <ligand>
        <name>Ca(2+)</name>
        <dbReference type="ChEBI" id="CHEBI:29108"/>
    </ligand>
</feature>
<dbReference type="Pfam" id="PF00753">
    <property type="entry name" value="Lactamase_B"/>
    <property type="match status" value="1"/>
</dbReference>
<feature type="active site" description="Proton donor" evidence="11">
    <location>
        <position position="241"/>
    </location>
</feature>
<evidence type="ECO:0000256" key="6">
    <source>
        <dbReference type="ARBA" id="ARBA00022801"/>
    </source>
</evidence>
<feature type="binding site" evidence="13">
    <location>
        <position position="123"/>
    </location>
    <ligand>
        <name>Zn(2+)</name>
        <dbReference type="ChEBI" id="CHEBI:29105"/>
        <label>1</label>
        <note>catalytic</note>
    </ligand>
</feature>
<dbReference type="Proteomes" id="UP000004754">
    <property type="component" value="Unassembled WGS sequence"/>
</dbReference>
<keyword evidence="13" id="KW-0106">Calcium</keyword>
<dbReference type="AlphaFoldDB" id="E6MG81"/>
<comment type="similarity">
    <text evidence="10">Belongs to the metallo-beta-lactamase superfamily. RNA-metabolizing metallo-beta-lactamase-like family. Bacterial RNase J subfamily.</text>
</comment>
<dbReference type="Pfam" id="PF07521">
    <property type="entry name" value="RMMBL"/>
    <property type="match status" value="1"/>
</dbReference>
<dbReference type="EMBL" id="AEQN01000016">
    <property type="protein sequence ID" value="EFV01621.1"/>
    <property type="molecule type" value="Genomic_DNA"/>
</dbReference>
<evidence type="ECO:0000256" key="7">
    <source>
        <dbReference type="ARBA" id="ARBA00022833"/>
    </source>
</evidence>
<feature type="binding site" evidence="13">
    <location>
        <position position="121"/>
    </location>
    <ligand>
        <name>Zn(2+)</name>
        <dbReference type="ChEBI" id="CHEBI:29105"/>
        <label>1</label>
        <note>catalytic</note>
    </ligand>
</feature>
<dbReference type="PIRSF" id="PIRSF004803">
    <property type="entry name" value="RnjA"/>
    <property type="match status" value="1"/>
</dbReference>
<evidence type="ECO:0000256" key="14">
    <source>
        <dbReference type="SAM" id="MobiDB-lite"/>
    </source>
</evidence>
<comment type="cofactor">
    <cofactor evidence="13">
        <name>Ca(2+)</name>
        <dbReference type="ChEBI" id="CHEBI:29108"/>
    </cofactor>
    <text evidence="13">Binds 1 Ca(2+) cation per subunit. Seen in 1 crystal structure, it is not clear if it is physiologically important.</text>
</comment>
<dbReference type="Pfam" id="PF22505">
    <property type="entry name" value="RNase_J_b_CASP"/>
    <property type="match status" value="1"/>
</dbReference>
<organism evidence="16 17">
    <name type="scientific">Pseudoramibacter alactolyticus ATCC 23263</name>
    <dbReference type="NCBI Taxonomy" id="887929"/>
    <lineage>
        <taxon>Bacteria</taxon>
        <taxon>Bacillati</taxon>
        <taxon>Bacillota</taxon>
        <taxon>Clostridia</taxon>
        <taxon>Eubacteriales</taxon>
        <taxon>Eubacteriaceae</taxon>
        <taxon>Pseudoramibacter</taxon>
    </lineage>
</organism>
<dbReference type="PANTHER" id="PTHR43694">
    <property type="entry name" value="RIBONUCLEASE J"/>
    <property type="match status" value="1"/>
</dbReference>
<keyword evidence="17" id="KW-1185">Reference proteome</keyword>
<dbReference type="GO" id="GO:0005737">
    <property type="term" value="C:cytoplasm"/>
    <property type="evidence" value="ECO:0007669"/>
    <property type="project" value="UniProtKB-SubCell"/>
</dbReference>
<dbReference type="PANTHER" id="PTHR43694:SF1">
    <property type="entry name" value="RIBONUCLEASE J"/>
    <property type="match status" value="1"/>
</dbReference>
<evidence type="ECO:0000256" key="3">
    <source>
        <dbReference type="ARBA" id="ARBA00022722"/>
    </source>
</evidence>
<feature type="binding site" evidence="13">
    <location>
        <position position="489"/>
    </location>
    <ligand>
        <name>Ca(2+)</name>
        <dbReference type="ChEBI" id="CHEBI:29108"/>
    </ligand>
</feature>
<keyword evidence="4 13" id="KW-0479">Metal-binding</keyword>
<evidence type="ECO:0000256" key="12">
    <source>
        <dbReference type="PIRSR" id="PIRSR004803-2"/>
    </source>
</evidence>
<evidence type="ECO:0000256" key="2">
    <source>
        <dbReference type="ARBA" id="ARBA00022490"/>
    </source>
</evidence>
<dbReference type="FunFam" id="3.10.20.580:FF:000001">
    <property type="entry name" value="Ribonuclease J"/>
    <property type="match status" value="1"/>
</dbReference>
<keyword evidence="9 10" id="KW-0694">RNA-binding</keyword>
<feature type="binding site" evidence="10 12">
    <location>
        <begin position="410"/>
        <end position="414"/>
    </location>
    <ligand>
        <name>substrate</name>
    </ligand>
</feature>
<comment type="cofactor">
    <cofactor evidence="13">
        <name>Zn(2+)</name>
        <dbReference type="ChEBI" id="CHEBI:29105"/>
    </cofactor>
    <text evidence="13">Binds 2 Zn(2+) ions per subunit. It is not clear if Zn(2+) or Mg(2+) is physiologically important.</text>
</comment>
<dbReference type="CDD" id="cd07714">
    <property type="entry name" value="RNaseJ_MBL-fold"/>
    <property type="match status" value="1"/>
</dbReference>
<feature type="binding site" evidence="13">
    <location>
        <position position="436"/>
    </location>
    <ligand>
        <name>Zn(2+)</name>
        <dbReference type="ChEBI" id="CHEBI:29105"/>
        <label>1</label>
        <note>catalytic</note>
    </ligand>
</feature>
<accession>E6MG81</accession>
<evidence type="ECO:0000256" key="9">
    <source>
        <dbReference type="ARBA" id="ARBA00022884"/>
    </source>
</evidence>
<dbReference type="HAMAP" id="MF_01491">
    <property type="entry name" value="RNase_J_bact"/>
    <property type="match status" value="1"/>
</dbReference>
<evidence type="ECO:0000256" key="8">
    <source>
        <dbReference type="ARBA" id="ARBA00022839"/>
    </source>
</evidence>
<dbReference type="GO" id="GO:0008270">
    <property type="term" value="F:zinc ion binding"/>
    <property type="evidence" value="ECO:0007669"/>
    <property type="project" value="InterPro"/>
</dbReference>
<dbReference type="InterPro" id="IPR042173">
    <property type="entry name" value="RNase_J_2"/>
</dbReference>
<dbReference type="Gene3D" id="3.60.15.10">
    <property type="entry name" value="Ribonuclease Z/Hydroxyacylglutathione hydrolase-like"/>
    <property type="match status" value="1"/>
</dbReference>
<evidence type="ECO:0000256" key="11">
    <source>
        <dbReference type="PIRSR" id="PIRSR004803-1"/>
    </source>
</evidence>
<dbReference type="GO" id="GO:0004521">
    <property type="term" value="F:RNA endonuclease activity"/>
    <property type="evidence" value="ECO:0007669"/>
    <property type="project" value="UniProtKB-UniRule"/>
</dbReference>
<dbReference type="Gene3D" id="3.40.50.10710">
    <property type="entry name" value="Metallo-hydrolase/oxidoreductase"/>
    <property type="match status" value="1"/>
</dbReference>
<dbReference type="InterPro" id="IPR036866">
    <property type="entry name" value="RibonucZ/Hydroxyglut_hydro"/>
</dbReference>
<evidence type="ECO:0000313" key="16">
    <source>
        <dbReference type="EMBL" id="EFV01621.1"/>
    </source>
</evidence>
<dbReference type="Gene3D" id="3.10.20.580">
    <property type="match status" value="1"/>
</dbReference>
<dbReference type="InterPro" id="IPR055132">
    <property type="entry name" value="RNase_J_b_CASP"/>
</dbReference>
<dbReference type="GO" id="GO:0006364">
    <property type="term" value="P:rRNA processing"/>
    <property type="evidence" value="ECO:0007669"/>
    <property type="project" value="UniProtKB-UniRule"/>
</dbReference>
<dbReference type="InterPro" id="IPR011108">
    <property type="entry name" value="RMMBL"/>
</dbReference>
<comment type="subcellular location">
    <subcellularLocation>
        <location evidence="1 10">Cytoplasm</location>
    </subcellularLocation>
</comment>
<comment type="subunit">
    <text evidence="10">Homodimer, may be a subunit of the RNA degradosome.</text>
</comment>
<feature type="domain" description="Metallo-beta-lactamase" evidence="15">
    <location>
        <begin position="66"/>
        <end position="261"/>
    </location>
</feature>
<evidence type="ECO:0000259" key="15">
    <source>
        <dbReference type="SMART" id="SM00849"/>
    </source>
</evidence>
<dbReference type="GO" id="GO:0003723">
    <property type="term" value="F:RNA binding"/>
    <property type="evidence" value="ECO:0007669"/>
    <property type="project" value="UniProtKB-UniRule"/>
</dbReference>
<feature type="binding site" evidence="13">
    <location>
        <position position="124"/>
    </location>
    <ligand>
        <name>Zn(2+)</name>
        <dbReference type="ChEBI" id="CHEBI:29105"/>
        <label>1</label>
        <note>catalytic</note>
    </ligand>
</feature>
<reference evidence="16 17" key="1">
    <citation type="submission" date="2010-12" db="EMBL/GenBank/DDBJ databases">
        <authorList>
            <person name="Muzny D."/>
            <person name="Qin X."/>
            <person name="Deng J."/>
            <person name="Jiang H."/>
            <person name="Liu Y."/>
            <person name="Qu J."/>
            <person name="Song X.-Z."/>
            <person name="Zhang L."/>
            <person name="Thornton R."/>
            <person name="Coyle M."/>
            <person name="Francisco L."/>
            <person name="Jackson L."/>
            <person name="Javaid M."/>
            <person name="Korchina V."/>
            <person name="Kovar C."/>
            <person name="Mata R."/>
            <person name="Mathew T."/>
            <person name="Ngo R."/>
            <person name="Nguyen L."/>
            <person name="Nguyen N."/>
            <person name="Okwuonu G."/>
            <person name="Ongeri F."/>
            <person name="Pham C."/>
            <person name="Simmons D."/>
            <person name="Wilczek-Boney K."/>
            <person name="Hale W."/>
            <person name="Jakkamsetti A."/>
            <person name="Pham P."/>
            <person name="Ruth R."/>
            <person name="San Lucas F."/>
            <person name="Warren J."/>
            <person name="Zhang J."/>
            <person name="Zhao Z."/>
            <person name="Zhou C."/>
            <person name="Zhu D."/>
            <person name="Lee S."/>
            <person name="Bess C."/>
            <person name="Blankenburg K."/>
            <person name="Forbes L."/>
            <person name="Fu Q."/>
            <person name="Gubbala S."/>
            <person name="Hirani K."/>
            <person name="Jayaseelan J.C."/>
            <person name="Lara F."/>
            <person name="Munidasa M."/>
            <person name="Palculict T."/>
            <person name="Patil S."/>
            <person name="Pu L.-L."/>
            <person name="Saada N."/>
            <person name="Tang L."/>
            <person name="Weissenberger G."/>
            <person name="Zhu Y."/>
            <person name="Hemphill L."/>
            <person name="Shang Y."/>
            <person name="Youmans B."/>
            <person name="Ayvaz T."/>
            <person name="Ross M."/>
            <person name="Santibanez J."/>
            <person name="Aqrawi P."/>
            <person name="Gross S."/>
            <person name="Joshi V."/>
            <person name="Fowler G."/>
            <person name="Nazareth L."/>
            <person name="Reid J."/>
            <person name="Worley K."/>
            <person name="Petrosino J."/>
            <person name="Highlander S."/>
            <person name="Gibbs R."/>
        </authorList>
    </citation>
    <scope>NUCLEOTIDE SEQUENCE [LARGE SCALE GENOMIC DNA]</scope>
    <source>
        <strain evidence="16 17">ATCC 23263</strain>
    </source>
</reference>
<dbReference type="SMART" id="SM00849">
    <property type="entry name" value="Lactamase_B"/>
    <property type="match status" value="1"/>
</dbReference>
<keyword evidence="10" id="KW-0698">rRNA processing</keyword>
<keyword evidence="3 10" id="KW-0540">Nuclease</keyword>
<evidence type="ECO:0000256" key="4">
    <source>
        <dbReference type="ARBA" id="ARBA00022723"/>
    </source>
</evidence>
<dbReference type="EC" id="3.1.-.-" evidence="10"/>
<feature type="binding site" evidence="13">
    <location>
        <position position="209"/>
    </location>
    <ligand>
        <name>Zn(2+)</name>
        <dbReference type="ChEBI" id="CHEBI:29105"/>
        <label>1</label>
        <note>catalytic</note>
    </ligand>
</feature>
<evidence type="ECO:0000256" key="5">
    <source>
        <dbReference type="ARBA" id="ARBA00022759"/>
    </source>
</evidence>
<dbReference type="InterPro" id="IPR041636">
    <property type="entry name" value="RNase_J_C"/>
</dbReference>
<name>E6MG81_9FIRM</name>
<dbReference type="HOGENOM" id="CLU_008727_3_1_9"/>
<feature type="binding site" evidence="13">
    <location>
        <position position="187"/>
    </location>
    <ligand>
        <name>Zn(2+)</name>
        <dbReference type="ChEBI" id="CHEBI:29105"/>
        <label>1</label>
        <note>catalytic</note>
    </ligand>
</feature>
<dbReference type="InterPro" id="IPR001279">
    <property type="entry name" value="Metallo-B-lactamas"/>
</dbReference>
<dbReference type="GO" id="GO:0004534">
    <property type="term" value="F:5'-3' RNA exonuclease activity"/>
    <property type="evidence" value="ECO:0007669"/>
    <property type="project" value="UniProtKB-UniRule"/>
</dbReference>
<feature type="binding site" evidence="12">
    <location>
        <begin position="278"/>
        <end position="280"/>
    </location>
    <ligand>
        <name>substrate</name>
    </ligand>
</feature>
<dbReference type="Pfam" id="PF17770">
    <property type="entry name" value="RNase_J_C"/>
    <property type="match status" value="1"/>
</dbReference>
<keyword evidence="2 10" id="KW-0963">Cytoplasm</keyword>
<evidence type="ECO:0000256" key="1">
    <source>
        <dbReference type="ARBA" id="ARBA00004496"/>
    </source>
</evidence>
<feature type="active site" description="Proton acceptor" evidence="11">
    <location>
        <position position="414"/>
    </location>
</feature>
<feature type="binding site" evidence="13">
    <location>
        <position position="96"/>
    </location>
    <ligand>
        <name>Ca(2+)</name>
        <dbReference type="ChEBI" id="CHEBI:29108"/>
    </ligand>
</feature>
<protein>
    <recommendedName>
        <fullName evidence="10">Ribonuclease J</fullName>
        <shortName evidence="10">RNase J</shortName>
        <ecNumber evidence="10">3.1.-.-</ecNumber>
    </recommendedName>
</protein>
<sequence length="599" mass="67307">MQSRAIRKEVIFLSENQQQNKNQSHRRGWFRRKKNGKSGSIHKHEASRKREKKLRIIPVGGLGEIGKNMTAFQYGDEIIIVDCGLKFPDDDMYGIDTVLPDYSYLEKNADKVKALVITHGHEDHIGGIPYFLKRVNAPIYATKLTVGLIDHKLEEHRLISKTKRHIISAGSEVTIGDFRVEFIHVNHSIADSVALCIKTPAATVFHTGDFKIDFHPVDGDIIDLQRIAALGNRGVDLLLCDSTNVEESGYAGSESDIGKTFFNLFRGNKNRIIVTTFASNVHRIQQVINTAAYYNRKVIINGRSMETMTSVASDLGYLDVPKDVVIDIKDMKKYKPSQLVVITTGSQGEPMAALGRMANGNHRFLQIDKNDTIIISASPVPGNEKMVAEIMNKLVDLGAEVIYNKFAYIHTSGHAKCEELKIIHTLVKPRFFMPVHGEARMLKRHAKLAESLGMDPKNIRIQQNGDVMELSHKDFKKVDEIPAEAVLVDGLGVGDIGNIVLNDRKRLSEDGLFIVVLSMRKGKVVAGPDIISRGFVYMRESEDLIDGARKEVRKALSDCENKNITDWKNIKNAIQDSLFHYLYKKTQRKPMILPILMEV</sequence>
<comment type="function">
    <text evidence="10">An RNase that has 5'-3' exonuclease and possibly endonuclease activity. Involved in maturation of rRNA and in some organisms also mRNA maturation and/or decay.</text>
</comment>
<feature type="compositionally biased region" description="Basic residues" evidence="14">
    <location>
        <begin position="23"/>
        <end position="36"/>
    </location>
</feature>
<dbReference type="STRING" id="887929.HMP0721_1014"/>
<keyword evidence="6 10" id="KW-0378">Hydrolase</keyword>
<feature type="region of interest" description="Disordered" evidence="14">
    <location>
        <begin position="15"/>
        <end position="50"/>
    </location>
</feature>
<evidence type="ECO:0000256" key="13">
    <source>
        <dbReference type="PIRSR" id="PIRSR004803-3"/>
    </source>
</evidence>
<keyword evidence="5 10" id="KW-0255">Endonuclease</keyword>
<dbReference type="eggNOG" id="COG0595">
    <property type="taxonomic scope" value="Bacteria"/>
</dbReference>
<keyword evidence="8 10" id="KW-0269">Exonuclease</keyword>
<evidence type="ECO:0000313" key="17">
    <source>
        <dbReference type="Proteomes" id="UP000004754"/>
    </source>
</evidence>
<evidence type="ECO:0000256" key="10">
    <source>
        <dbReference type="HAMAP-Rule" id="MF_01491"/>
    </source>
</evidence>
<comment type="caution">
    <text evidence="16">The sequence shown here is derived from an EMBL/GenBank/DDBJ whole genome shotgun (WGS) entry which is preliminary data.</text>
</comment>
<gene>
    <name evidence="10" type="primary">rnj</name>
    <name evidence="16" type="ORF">HMP0721_1014</name>
</gene>
<feature type="binding site" evidence="13">
    <location>
        <position position="119"/>
    </location>
    <ligand>
        <name>Zn(2+)</name>
        <dbReference type="ChEBI" id="CHEBI:29105"/>
        <label>1</label>
        <note>catalytic</note>
    </ligand>
</feature>
<dbReference type="InterPro" id="IPR004613">
    <property type="entry name" value="RNase_J"/>
</dbReference>